<evidence type="ECO:0000256" key="5">
    <source>
        <dbReference type="ARBA" id="ARBA00023136"/>
    </source>
</evidence>
<accession>A0A7V3VSP5</accession>
<dbReference type="CDD" id="cd06550">
    <property type="entry name" value="TM_ABC_iron-siderophores_like"/>
    <property type="match status" value="1"/>
</dbReference>
<proteinExistence type="inferred from homology"/>
<comment type="subcellular location">
    <subcellularLocation>
        <location evidence="6">Cell membrane</location>
        <topology evidence="6">Multi-pass membrane protein</topology>
    </subcellularLocation>
    <subcellularLocation>
        <location evidence="1">Membrane</location>
        <topology evidence="1">Multi-pass membrane protein</topology>
    </subcellularLocation>
</comment>
<protein>
    <submittedName>
        <fullName evidence="8">Metal ABC transporter permease</fullName>
    </submittedName>
</protein>
<evidence type="ECO:0000256" key="4">
    <source>
        <dbReference type="ARBA" id="ARBA00022989"/>
    </source>
</evidence>
<evidence type="ECO:0000256" key="1">
    <source>
        <dbReference type="ARBA" id="ARBA00004141"/>
    </source>
</evidence>
<dbReference type="Pfam" id="PF00950">
    <property type="entry name" value="ABC-3"/>
    <property type="match status" value="1"/>
</dbReference>
<dbReference type="EMBL" id="DTPE01000016">
    <property type="protein sequence ID" value="HGE74581.1"/>
    <property type="molecule type" value="Genomic_DNA"/>
</dbReference>
<name>A0A7V3VSP5_9BACT</name>
<dbReference type="GO" id="GO:0010043">
    <property type="term" value="P:response to zinc ion"/>
    <property type="evidence" value="ECO:0007669"/>
    <property type="project" value="TreeGrafter"/>
</dbReference>
<feature type="transmembrane region" description="Helical" evidence="7">
    <location>
        <begin position="91"/>
        <end position="112"/>
    </location>
</feature>
<feature type="transmembrane region" description="Helical" evidence="7">
    <location>
        <begin position="215"/>
        <end position="238"/>
    </location>
</feature>
<dbReference type="PANTHER" id="PTHR30477:SF0">
    <property type="entry name" value="METAL TRANSPORT SYSTEM MEMBRANE PROTEIN TM_0125-RELATED"/>
    <property type="match status" value="1"/>
</dbReference>
<organism evidence="8">
    <name type="scientific">Mesoaciditoga lauensis</name>
    <dbReference type="NCBI Taxonomy" id="1495039"/>
    <lineage>
        <taxon>Bacteria</taxon>
        <taxon>Thermotogati</taxon>
        <taxon>Thermotogota</taxon>
        <taxon>Thermotogae</taxon>
        <taxon>Mesoaciditogales</taxon>
        <taxon>Mesoaciditogaceae</taxon>
        <taxon>Mesoaciditoga</taxon>
    </lineage>
</organism>
<dbReference type="GO" id="GO:0055085">
    <property type="term" value="P:transmembrane transport"/>
    <property type="evidence" value="ECO:0007669"/>
    <property type="project" value="InterPro"/>
</dbReference>
<dbReference type="GO" id="GO:0043190">
    <property type="term" value="C:ATP-binding cassette (ABC) transporter complex"/>
    <property type="evidence" value="ECO:0007669"/>
    <property type="project" value="InterPro"/>
</dbReference>
<dbReference type="SUPFAM" id="SSF81345">
    <property type="entry name" value="ABC transporter involved in vitamin B12 uptake, BtuC"/>
    <property type="match status" value="1"/>
</dbReference>
<comment type="caution">
    <text evidence="8">The sequence shown here is derived from an EMBL/GenBank/DDBJ whole genome shotgun (WGS) entry which is preliminary data.</text>
</comment>
<comment type="similarity">
    <text evidence="2 6">Belongs to the ABC-3 integral membrane protein family.</text>
</comment>
<dbReference type="AlphaFoldDB" id="A0A7V3VSP5"/>
<evidence type="ECO:0000256" key="2">
    <source>
        <dbReference type="ARBA" id="ARBA00008034"/>
    </source>
</evidence>
<keyword evidence="3 6" id="KW-0812">Transmembrane</keyword>
<feature type="transmembrane region" description="Helical" evidence="7">
    <location>
        <begin position="174"/>
        <end position="203"/>
    </location>
</feature>
<feature type="transmembrane region" description="Helical" evidence="7">
    <location>
        <begin position="244"/>
        <end position="262"/>
    </location>
</feature>
<feature type="transmembrane region" description="Helical" evidence="7">
    <location>
        <begin position="12"/>
        <end position="34"/>
    </location>
</feature>
<evidence type="ECO:0000256" key="6">
    <source>
        <dbReference type="RuleBase" id="RU003943"/>
    </source>
</evidence>
<dbReference type="Gene3D" id="1.10.3470.10">
    <property type="entry name" value="ABC transporter involved in vitamin B12 uptake, BtuC"/>
    <property type="match status" value="1"/>
</dbReference>
<dbReference type="InterPro" id="IPR037294">
    <property type="entry name" value="ABC_BtuC-like"/>
</dbReference>
<reference evidence="8" key="1">
    <citation type="journal article" date="2020" name="mSystems">
        <title>Genome- and Community-Level Interaction Insights into Carbon Utilization and Element Cycling Functions of Hydrothermarchaeota in Hydrothermal Sediment.</title>
        <authorList>
            <person name="Zhou Z."/>
            <person name="Liu Y."/>
            <person name="Xu W."/>
            <person name="Pan J."/>
            <person name="Luo Z.H."/>
            <person name="Li M."/>
        </authorList>
    </citation>
    <scope>NUCLEOTIDE SEQUENCE [LARGE SCALE GENOMIC DNA]</scope>
    <source>
        <strain evidence="8">SpSt-966</strain>
    </source>
</reference>
<dbReference type="InterPro" id="IPR001626">
    <property type="entry name" value="ABC_TroCD"/>
</dbReference>
<gene>
    <name evidence="8" type="ORF">ENX73_00445</name>
</gene>
<feature type="transmembrane region" description="Helical" evidence="7">
    <location>
        <begin position="132"/>
        <end position="148"/>
    </location>
</feature>
<feature type="transmembrane region" description="Helical" evidence="7">
    <location>
        <begin position="46"/>
        <end position="79"/>
    </location>
</feature>
<sequence>MFEFLTLFFIQRALIVGIIVSIVSGLIGPFIIYRKMSFMGIGMAHGAFAGIATGILIGFSPLLFAIIFTIGLGLFIGFISKTSKISEDVSIGILFSFAMGLGIFLIDIAPGYHSDIMGYLFGDILAISNDDLYLALAVLIIVFLWFIFRSRQMKYMTFDEDFSKIAGIPVKIDYYLFMALIPLIIVITVNFVGVILASAILITPAASAKLMSKKLLSMIILSVIFGVASTLFGITFSYDLNISSGPSIVFFLTGIFLLSLAFKQFKGHLLRCLDHRV</sequence>
<keyword evidence="4 7" id="KW-1133">Transmembrane helix</keyword>
<dbReference type="PANTHER" id="PTHR30477">
    <property type="entry name" value="ABC-TRANSPORTER METAL-BINDING PROTEIN"/>
    <property type="match status" value="1"/>
</dbReference>
<evidence type="ECO:0000313" key="8">
    <source>
        <dbReference type="EMBL" id="HGE74581.1"/>
    </source>
</evidence>
<evidence type="ECO:0000256" key="7">
    <source>
        <dbReference type="SAM" id="Phobius"/>
    </source>
</evidence>
<keyword evidence="6" id="KW-0813">Transport</keyword>
<evidence type="ECO:0000256" key="3">
    <source>
        <dbReference type="ARBA" id="ARBA00022692"/>
    </source>
</evidence>
<keyword evidence="5 7" id="KW-0472">Membrane</keyword>